<evidence type="ECO:0000256" key="2">
    <source>
        <dbReference type="ARBA" id="ARBA00022679"/>
    </source>
</evidence>
<comment type="caution">
    <text evidence="9">The sequence shown here is derived from an EMBL/GenBank/DDBJ whole genome shotgun (WGS) entry which is preliminary data.</text>
</comment>
<dbReference type="Gene3D" id="3.40.50.10840">
    <property type="entry name" value="Putative sugar-binding, N-terminal domain"/>
    <property type="match status" value="1"/>
</dbReference>
<comment type="similarity">
    <text evidence="1">Belongs to the four-carbon acid sugar kinase family.</text>
</comment>
<proteinExistence type="inferred from homology"/>
<dbReference type="InterPro" id="IPR042213">
    <property type="entry name" value="NBD_C_sf"/>
</dbReference>
<evidence type="ECO:0000313" key="9">
    <source>
        <dbReference type="EMBL" id="RNL94533.1"/>
    </source>
</evidence>
<dbReference type="AlphaFoldDB" id="A0A3N0F2Z7"/>
<feature type="domain" description="Four-carbon acid sugar kinase nucleotide binding" evidence="8">
    <location>
        <begin position="279"/>
        <end position="443"/>
    </location>
</feature>
<dbReference type="GO" id="GO:0016301">
    <property type="term" value="F:kinase activity"/>
    <property type="evidence" value="ECO:0007669"/>
    <property type="project" value="UniProtKB-KW"/>
</dbReference>
<keyword evidence="6" id="KW-0119">Carbohydrate metabolism</keyword>
<dbReference type="InterPro" id="IPR010737">
    <property type="entry name" value="4-carb_acid_sugar_kinase_N"/>
</dbReference>
<organism evidence="9 10">
    <name type="scientific">Sinomicrobium pectinilyticum</name>
    <dbReference type="NCBI Taxonomy" id="1084421"/>
    <lineage>
        <taxon>Bacteria</taxon>
        <taxon>Pseudomonadati</taxon>
        <taxon>Bacteroidota</taxon>
        <taxon>Flavobacteriia</taxon>
        <taxon>Flavobacteriales</taxon>
        <taxon>Flavobacteriaceae</taxon>
        <taxon>Sinomicrobium</taxon>
    </lineage>
</organism>
<sequence>MSSDEGLLLAFYGDDFTGSTDALEFLSCAGAKTILFVEPPAPEQLRKYKDLDAIGVAGMTRAMDNDAMHKELMAAFPALKKTNARHIHYKVCSTFDSSPETGSIGKVIDIAAGIFSNDCIPLLVAAPVLGRYCAFGNLFARMGIGSNGQIYRLDRHPSMKNHPTTPADESDLRLHLARQTLKKIGLVDVLEVNLPEDELAGVYQDKVDKGAEIMLFDAMYKEQLMPIGRLIDSRTSEDRPLFSVGSSGIEMALGEHWQATGRLRKPAGWPEIDRVDQLLVVSGSCSPVTSSQISWATAHGFEAIVIDTPAISRGQDIDKMLRDYTEQVVSLLQEHKSVIVHTGCRENKDPDLVNPKTDTAKLFGSFLGKIVKETATRTGLKRIVVAGGDTSSYAARTMGIEAVEMIAPLTPGAPLCKIHAPGSPVDDLEINFKGGQVGGADYFGMLQGE</sequence>
<accession>A0A3N0F2Z7</accession>
<keyword evidence="3" id="KW-0547">Nucleotide-binding</keyword>
<dbReference type="EMBL" id="RJTM01000005">
    <property type="protein sequence ID" value="RNL94533.1"/>
    <property type="molecule type" value="Genomic_DNA"/>
</dbReference>
<dbReference type="Pfam" id="PF07005">
    <property type="entry name" value="SBD_N"/>
    <property type="match status" value="1"/>
</dbReference>
<dbReference type="GO" id="GO:0005524">
    <property type="term" value="F:ATP binding"/>
    <property type="evidence" value="ECO:0007669"/>
    <property type="project" value="UniProtKB-KW"/>
</dbReference>
<dbReference type="SUPFAM" id="SSF142764">
    <property type="entry name" value="YgbK-like"/>
    <property type="match status" value="1"/>
</dbReference>
<feature type="domain" description="Four-carbon acid sugar kinase N-terminal" evidence="7">
    <location>
        <begin position="9"/>
        <end position="253"/>
    </location>
</feature>
<dbReference type="Gene3D" id="3.40.980.20">
    <property type="entry name" value="Four-carbon acid sugar kinase, nucleotide binding domain"/>
    <property type="match status" value="1"/>
</dbReference>
<keyword evidence="2" id="KW-0808">Transferase</keyword>
<reference evidence="9 10" key="1">
    <citation type="submission" date="2018-10" db="EMBL/GenBank/DDBJ databases">
        <title>Sinomicrobium pectinilyticum sp. nov., a pectinase-producing bacterium isolated from alkaline and saline soil, and emended description of the genus Sinomicrobium.</title>
        <authorList>
            <person name="Cheng B."/>
            <person name="Li C."/>
            <person name="Lai Q."/>
            <person name="Du M."/>
            <person name="Shao Z."/>
            <person name="Xu P."/>
            <person name="Yang C."/>
        </authorList>
    </citation>
    <scope>NUCLEOTIDE SEQUENCE [LARGE SCALE GENOMIC DNA]</scope>
    <source>
        <strain evidence="9 10">5DNS001</strain>
    </source>
</reference>
<evidence type="ECO:0000256" key="4">
    <source>
        <dbReference type="ARBA" id="ARBA00022777"/>
    </source>
</evidence>
<gene>
    <name evidence="9" type="ORF">ED312_01570</name>
</gene>
<dbReference type="InterPro" id="IPR037051">
    <property type="entry name" value="4-carb_acid_sugar_kinase_N_sf"/>
</dbReference>
<dbReference type="InterPro" id="IPR031475">
    <property type="entry name" value="NBD_C"/>
</dbReference>
<evidence type="ECO:0000256" key="5">
    <source>
        <dbReference type="ARBA" id="ARBA00022840"/>
    </source>
</evidence>
<dbReference type="OrthoDB" id="9778478at2"/>
<dbReference type="Pfam" id="PF17042">
    <property type="entry name" value="NBD_C"/>
    <property type="match status" value="1"/>
</dbReference>
<evidence type="ECO:0000256" key="6">
    <source>
        <dbReference type="ARBA" id="ARBA00023277"/>
    </source>
</evidence>
<dbReference type="Proteomes" id="UP000267469">
    <property type="component" value="Unassembled WGS sequence"/>
</dbReference>
<evidence type="ECO:0000256" key="3">
    <source>
        <dbReference type="ARBA" id="ARBA00022741"/>
    </source>
</evidence>
<evidence type="ECO:0000313" key="10">
    <source>
        <dbReference type="Proteomes" id="UP000267469"/>
    </source>
</evidence>
<keyword evidence="4 9" id="KW-0418">Kinase</keyword>
<name>A0A3N0F2Z7_SINP1</name>
<keyword evidence="5" id="KW-0067">ATP-binding</keyword>
<dbReference type="RefSeq" id="WP_123214243.1">
    <property type="nucleotide sequence ID" value="NZ_RJTM01000005.1"/>
</dbReference>
<protein>
    <submittedName>
        <fullName evidence="9">Four-carbon acid sugar kinase family protein</fullName>
    </submittedName>
</protein>
<evidence type="ECO:0000259" key="7">
    <source>
        <dbReference type="Pfam" id="PF07005"/>
    </source>
</evidence>
<evidence type="ECO:0000259" key="8">
    <source>
        <dbReference type="Pfam" id="PF17042"/>
    </source>
</evidence>
<evidence type="ECO:0000256" key="1">
    <source>
        <dbReference type="ARBA" id="ARBA00005715"/>
    </source>
</evidence>
<keyword evidence="10" id="KW-1185">Reference proteome</keyword>